<feature type="compositionally biased region" description="Low complexity" evidence="1">
    <location>
        <begin position="203"/>
        <end position="238"/>
    </location>
</feature>
<name>A0A2W5DLM8_9BURK</name>
<dbReference type="AlphaFoldDB" id="A0A2W5DLM8"/>
<protein>
    <recommendedName>
        <fullName evidence="2">Ice-binding protein C-terminal domain-containing protein</fullName>
    </recommendedName>
</protein>
<feature type="compositionally biased region" description="Polar residues" evidence="1">
    <location>
        <begin position="182"/>
        <end position="201"/>
    </location>
</feature>
<gene>
    <name evidence="3" type="ORF">DI603_14145</name>
</gene>
<evidence type="ECO:0000313" key="4">
    <source>
        <dbReference type="Proteomes" id="UP000249633"/>
    </source>
</evidence>
<sequence>MSFLVTFALAAAASSSLPQCSWDRPGVNPFMGDVVAAVDRYTDIPEATRAKLKERMKARRYDDLVVIERDSIQGQGRYDAEIRDMHFGQDSICRTVTRSKWTPTMQERGLVYCEDGQCILVPTVCRNVSRIHRKPVAVAPAQAATDPQLAAASTDDQMPLEFDPPGAGPLPATTPAAAPGSFAQQASLPATDATPTSSIITSPAPQTGTPLATGPGGTSTLPLTGLGIPPLPPGRTTTDTSPPIPEPSTWALLGLGLGLVAWRARAARR</sequence>
<comment type="caution">
    <text evidence="3">The sequence shown here is derived from an EMBL/GenBank/DDBJ whole genome shotgun (WGS) entry which is preliminary data.</text>
</comment>
<dbReference type="EMBL" id="QFOD01000013">
    <property type="protein sequence ID" value="PZP30664.1"/>
    <property type="molecule type" value="Genomic_DNA"/>
</dbReference>
<accession>A0A2W5DLM8</accession>
<feature type="compositionally biased region" description="Low complexity" evidence="1">
    <location>
        <begin position="169"/>
        <end position="180"/>
    </location>
</feature>
<organism evidence="3 4">
    <name type="scientific">Roseateles depolymerans</name>
    <dbReference type="NCBI Taxonomy" id="76731"/>
    <lineage>
        <taxon>Bacteria</taxon>
        <taxon>Pseudomonadati</taxon>
        <taxon>Pseudomonadota</taxon>
        <taxon>Betaproteobacteria</taxon>
        <taxon>Burkholderiales</taxon>
        <taxon>Sphaerotilaceae</taxon>
        <taxon>Roseateles</taxon>
    </lineage>
</organism>
<proteinExistence type="predicted"/>
<dbReference type="NCBIfam" id="TIGR02595">
    <property type="entry name" value="PEP_CTERM"/>
    <property type="match status" value="1"/>
</dbReference>
<evidence type="ECO:0000259" key="2">
    <source>
        <dbReference type="Pfam" id="PF07589"/>
    </source>
</evidence>
<dbReference type="InterPro" id="IPR013424">
    <property type="entry name" value="Ice-binding_C"/>
</dbReference>
<dbReference type="Pfam" id="PF07589">
    <property type="entry name" value="PEP-CTERM"/>
    <property type="match status" value="1"/>
</dbReference>
<dbReference type="NCBIfam" id="NF038119">
    <property type="entry name" value="PEP_CTERM_MHFG"/>
    <property type="match status" value="1"/>
</dbReference>
<reference evidence="3 4" key="1">
    <citation type="submission" date="2017-08" db="EMBL/GenBank/DDBJ databases">
        <title>Infants hospitalized years apart are colonized by the same room-sourced microbial strains.</title>
        <authorList>
            <person name="Brooks B."/>
            <person name="Olm M.R."/>
            <person name="Firek B.A."/>
            <person name="Baker R."/>
            <person name="Thomas B.C."/>
            <person name="Morowitz M.J."/>
            <person name="Banfield J.F."/>
        </authorList>
    </citation>
    <scope>NUCLEOTIDE SEQUENCE [LARGE SCALE GENOMIC DNA]</scope>
    <source>
        <strain evidence="3">S2_012_000_R2_81</strain>
    </source>
</reference>
<evidence type="ECO:0000256" key="1">
    <source>
        <dbReference type="SAM" id="MobiDB-lite"/>
    </source>
</evidence>
<feature type="domain" description="Ice-binding protein C-terminal" evidence="2">
    <location>
        <begin position="243"/>
        <end position="265"/>
    </location>
</feature>
<evidence type="ECO:0000313" key="3">
    <source>
        <dbReference type="EMBL" id="PZP30664.1"/>
    </source>
</evidence>
<dbReference type="Proteomes" id="UP000249633">
    <property type="component" value="Unassembled WGS sequence"/>
</dbReference>
<feature type="region of interest" description="Disordered" evidence="1">
    <location>
        <begin position="137"/>
        <end position="247"/>
    </location>
</feature>
<feature type="compositionally biased region" description="Low complexity" evidence="1">
    <location>
        <begin position="139"/>
        <end position="152"/>
    </location>
</feature>